<dbReference type="Pfam" id="PF12171">
    <property type="entry name" value="zf-C2H2_jaz"/>
    <property type="match status" value="1"/>
</dbReference>
<accession>A0A067QZX0</accession>
<dbReference type="PROSITE" id="PS00028">
    <property type="entry name" value="ZINC_FINGER_C2H2_1"/>
    <property type="match status" value="3"/>
</dbReference>
<feature type="compositionally biased region" description="Basic and acidic residues" evidence="4">
    <location>
        <begin position="187"/>
        <end position="249"/>
    </location>
</feature>
<feature type="region of interest" description="Disordered" evidence="4">
    <location>
        <begin position="1"/>
        <end position="66"/>
    </location>
</feature>
<dbReference type="PANTHER" id="PTHR15491:SF9">
    <property type="entry name" value="CIP1-INTERACTING ZINC FINGER PROTEIN"/>
    <property type="match status" value="1"/>
</dbReference>
<evidence type="ECO:0000256" key="1">
    <source>
        <dbReference type="ARBA" id="ARBA00022723"/>
    </source>
</evidence>
<keyword evidence="7" id="KW-1185">Reference proteome</keyword>
<sequence length="783" mass="87754">MSQNRGYRRDGRQSYQMNSSAHYGGRSGQQMNVNPWEGGLVPGGRSGVGGLLPTPPQSSNLLSQLSSPEAQLALASNLLSTLLRPQQPSPEVPSLLSLGSLGHLGNAPGGSGYRQHSGYGPGRYQDPGPNRRKRMESRRQEPYNKPTQGRRPAPARGGPERKPGGSQGLRSPSIGKSRSGSGTKPGVKADRKDDDKEPKKDKDLEDDKSSGAEKKTDEEDVKRDEGEDGEKKRDWKDEKKSEELSGADKDENEDDKEEDEKDKGVEKVPASRYSGIPPSLFYCHVCKKHMWDENSFQNHLKGRTHQLMMDKLEESYKIRVELMRHEQKVAEQQREIEMERMKRQGKKVNMNIREYCTMCDLHFFGNLIVHRKNDRHQQLKNFLHPRCLPCGKEFPTRVEWDHHKLTPLHLKKTAEARKNRKSGSDDEFGIEELISGGGGFGDDFSKREIKVRTREEEEDEIKEADKVNETVLGKEKSGGPEKDEGVNKDAEGKDEGEATVIGNLRLRVPKYNPEVAVGLSLLKKMTGQTCRACHRFFINVEDAKTHCRTLMHYNNFVELIKEKAKAAEAKERREAKAEAKKREGSLESTEKAAKRTEDMNTVDDEGNWKRRKVANAEEDEDADADALVSTPTDGGKVSETAATTNPVVKEDISEAVPTNGSQKYDPLEADAEESNPEDENKGTQSQTPVKEEEEEEEDKVKNKKENSIVGDDNLWAEVDRDLGSILDTVDGEAETESLNDMTEDELLNIKQESDSPAKVSRNSTRNKATRGSLTPKTRGRKKK</sequence>
<evidence type="ECO:0000313" key="6">
    <source>
        <dbReference type="EMBL" id="KDR15995.1"/>
    </source>
</evidence>
<proteinExistence type="predicted"/>
<dbReference type="OrthoDB" id="6378952at2759"/>
<dbReference type="GO" id="GO:0005634">
    <property type="term" value="C:nucleus"/>
    <property type="evidence" value="ECO:0007669"/>
    <property type="project" value="TreeGrafter"/>
</dbReference>
<name>A0A067QZX0_ZOONE</name>
<evidence type="ECO:0000259" key="5">
    <source>
        <dbReference type="PROSITE" id="PS00028"/>
    </source>
</evidence>
<evidence type="ECO:0000256" key="4">
    <source>
        <dbReference type="SAM" id="MobiDB-lite"/>
    </source>
</evidence>
<keyword evidence="2" id="KW-0863">Zinc-finger</keyword>
<dbReference type="OMA" id="FKNSQMF"/>
<evidence type="ECO:0000256" key="3">
    <source>
        <dbReference type="ARBA" id="ARBA00022833"/>
    </source>
</evidence>
<protein>
    <recommendedName>
        <fullName evidence="5">C2H2-type domain-containing protein</fullName>
    </recommendedName>
</protein>
<dbReference type="InterPro" id="IPR003604">
    <property type="entry name" value="Matrin/U1-like-C_Znf_C2H2"/>
</dbReference>
<dbReference type="Proteomes" id="UP000027135">
    <property type="component" value="Unassembled WGS sequence"/>
</dbReference>
<feature type="compositionally biased region" description="Basic and acidic residues" evidence="4">
    <location>
        <begin position="571"/>
        <end position="598"/>
    </location>
</feature>
<dbReference type="eggNOG" id="ENOG502RYYN">
    <property type="taxonomic scope" value="Eukaryota"/>
</dbReference>
<dbReference type="GO" id="GO:0003676">
    <property type="term" value="F:nucleic acid binding"/>
    <property type="evidence" value="ECO:0007669"/>
    <property type="project" value="InterPro"/>
</dbReference>
<feature type="compositionally biased region" description="Acidic residues" evidence="4">
    <location>
        <begin position="667"/>
        <end position="677"/>
    </location>
</feature>
<feature type="compositionally biased region" description="Acidic residues" evidence="4">
    <location>
        <begin position="729"/>
        <end position="746"/>
    </location>
</feature>
<feature type="compositionally biased region" description="Acidic residues" evidence="4">
    <location>
        <begin position="250"/>
        <end position="260"/>
    </location>
</feature>
<dbReference type="InterPro" id="IPR013087">
    <property type="entry name" value="Znf_C2H2_type"/>
</dbReference>
<organism evidence="6 7">
    <name type="scientific">Zootermopsis nevadensis</name>
    <name type="common">Dampwood termite</name>
    <dbReference type="NCBI Taxonomy" id="136037"/>
    <lineage>
        <taxon>Eukaryota</taxon>
        <taxon>Metazoa</taxon>
        <taxon>Ecdysozoa</taxon>
        <taxon>Arthropoda</taxon>
        <taxon>Hexapoda</taxon>
        <taxon>Insecta</taxon>
        <taxon>Pterygota</taxon>
        <taxon>Neoptera</taxon>
        <taxon>Polyneoptera</taxon>
        <taxon>Dictyoptera</taxon>
        <taxon>Blattodea</taxon>
        <taxon>Blattoidea</taxon>
        <taxon>Termitoidae</taxon>
        <taxon>Termopsidae</taxon>
        <taxon>Zootermopsis</taxon>
    </lineage>
</organism>
<dbReference type="InterPro" id="IPR022755">
    <property type="entry name" value="Znf_C2H2_jaz"/>
</dbReference>
<evidence type="ECO:0000256" key="2">
    <source>
        <dbReference type="ARBA" id="ARBA00022771"/>
    </source>
</evidence>
<feature type="compositionally biased region" description="Basic and acidic residues" evidence="4">
    <location>
        <begin position="463"/>
        <end position="495"/>
    </location>
</feature>
<dbReference type="Gene3D" id="3.30.160.60">
    <property type="entry name" value="Classic Zinc Finger"/>
    <property type="match status" value="1"/>
</dbReference>
<dbReference type="InterPro" id="IPR056345">
    <property type="entry name" value="Znf-C2H2_CIZ1"/>
</dbReference>
<dbReference type="SUPFAM" id="SSF57667">
    <property type="entry name" value="beta-beta-alpha zinc fingers"/>
    <property type="match status" value="1"/>
</dbReference>
<dbReference type="STRING" id="136037.A0A067QZX0"/>
<dbReference type="InParanoid" id="A0A067QZX0"/>
<dbReference type="Pfam" id="PF23330">
    <property type="entry name" value="zf-C2H2_14"/>
    <property type="match status" value="1"/>
</dbReference>
<dbReference type="EMBL" id="KK852809">
    <property type="protein sequence ID" value="KDR15995.1"/>
    <property type="molecule type" value="Genomic_DNA"/>
</dbReference>
<evidence type="ECO:0000313" key="7">
    <source>
        <dbReference type="Proteomes" id="UP000027135"/>
    </source>
</evidence>
<gene>
    <name evidence="6" type="ORF">L798_10345</name>
</gene>
<dbReference type="SMART" id="SM00451">
    <property type="entry name" value="ZnF_U1"/>
    <property type="match status" value="2"/>
</dbReference>
<feature type="region of interest" description="Disordered" evidence="4">
    <location>
        <begin position="571"/>
        <end position="783"/>
    </location>
</feature>
<dbReference type="InterPro" id="IPR026811">
    <property type="entry name" value="CIZ1"/>
</dbReference>
<feature type="domain" description="C2H2-type" evidence="5">
    <location>
        <begin position="530"/>
        <end position="552"/>
    </location>
</feature>
<keyword evidence="3" id="KW-0862">Zinc</keyword>
<feature type="domain" description="C2H2-type" evidence="5">
    <location>
        <begin position="283"/>
        <end position="305"/>
    </location>
</feature>
<dbReference type="GO" id="GO:0008270">
    <property type="term" value="F:zinc ion binding"/>
    <property type="evidence" value="ECO:0007669"/>
    <property type="project" value="UniProtKB-KW"/>
</dbReference>
<feature type="region of interest" description="Disordered" evidence="4">
    <location>
        <begin position="84"/>
        <end position="271"/>
    </location>
</feature>
<reference evidence="6 7" key="1">
    <citation type="journal article" date="2014" name="Nat. Commun.">
        <title>Molecular traces of alternative social organization in a termite genome.</title>
        <authorList>
            <person name="Terrapon N."/>
            <person name="Li C."/>
            <person name="Robertson H.M."/>
            <person name="Ji L."/>
            <person name="Meng X."/>
            <person name="Booth W."/>
            <person name="Chen Z."/>
            <person name="Childers C.P."/>
            <person name="Glastad K.M."/>
            <person name="Gokhale K."/>
            <person name="Gowin J."/>
            <person name="Gronenberg W."/>
            <person name="Hermansen R.A."/>
            <person name="Hu H."/>
            <person name="Hunt B.G."/>
            <person name="Huylmans A.K."/>
            <person name="Khalil S.M."/>
            <person name="Mitchell R.D."/>
            <person name="Munoz-Torres M.C."/>
            <person name="Mustard J.A."/>
            <person name="Pan H."/>
            <person name="Reese J.T."/>
            <person name="Scharf M.E."/>
            <person name="Sun F."/>
            <person name="Vogel H."/>
            <person name="Xiao J."/>
            <person name="Yang W."/>
            <person name="Yang Z."/>
            <person name="Yang Z."/>
            <person name="Zhou J."/>
            <person name="Zhu J."/>
            <person name="Brent C.S."/>
            <person name="Elsik C.G."/>
            <person name="Goodisman M.A."/>
            <person name="Liberles D.A."/>
            <person name="Roe R.M."/>
            <person name="Vargo E.L."/>
            <person name="Vilcinskas A."/>
            <person name="Wang J."/>
            <person name="Bornberg-Bauer E."/>
            <person name="Korb J."/>
            <person name="Zhang G."/>
            <person name="Liebig J."/>
        </authorList>
    </citation>
    <scope>NUCLEOTIDE SEQUENCE [LARGE SCALE GENOMIC DNA]</scope>
    <source>
        <tissue evidence="6">Whole organism</tissue>
    </source>
</reference>
<feature type="compositionally biased region" description="Low complexity" evidence="4">
    <location>
        <begin position="94"/>
        <end position="105"/>
    </location>
</feature>
<keyword evidence="1" id="KW-0479">Metal-binding</keyword>
<feature type="compositionally biased region" description="Low complexity" evidence="4">
    <location>
        <begin position="57"/>
        <end position="66"/>
    </location>
</feature>
<feature type="compositionally biased region" description="Polar residues" evidence="4">
    <location>
        <begin position="168"/>
        <end position="182"/>
    </location>
</feature>
<dbReference type="InterPro" id="IPR036236">
    <property type="entry name" value="Znf_C2H2_sf"/>
</dbReference>
<dbReference type="PANTHER" id="PTHR15491">
    <property type="match status" value="1"/>
</dbReference>
<dbReference type="AlphaFoldDB" id="A0A067QZX0"/>
<feature type="domain" description="C2H2-type" evidence="5">
    <location>
        <begin position="387"/>
        <end position="409"/>
    </location>
</feature>
<feature type="compositionally biased region" description="Polar residues" evidence="4">
    <location>
        <begin position="760"/>
        <end position="775"/>
    </location>
</feature>
<dbReference type="SMART" id="SM00355">
    <property type="entry name" value="ZnF_C2H2"/>
    <property type="match status" value="3"/>
</dbReference>
<feature type="compositionally biased region" description="Gly residues" evidence="4">
    <location>
        <begin position="40"/>
        <end position="50"/>
    </location>
</feature>
<feature type="region of interest" description="Disordered" evidence="4">
    <location>
        <begin position="451"/>
        <end position="495"/>
    </location>
</feature>